<protein>
    <submittedName>
        <fullName evidence="1">Uncharacterized protein</fullName>
    </submittedName>
</protein>
<name>A0A8J6ZYD8_DESMC</name>
<accession>A0A8J6ZYD8</accession>
<organism evidence="1 2">
    <name type="scientific">Desmonostoc muscorum LEGE 12446</name>
    <dbReference type="NCBI Taxonomy" id="1828758"/>
    <lineage>
        <taxon>Bacteria</taxon>
        <taxon>Bacillati</taxon>
        <taxon>Cyanobacteriota</taxon>
        <taxon>Cyanophyceae</taxon>
        <taxon>Nostocales</taxon>
        <taxon>Nostocaceae</taxon>
        <taxon>Desmonostoc</taxon>
    </lineage>
</organism>
<sequence length="265" mass="29929">MKPILRTLATFVVAVTIFLSAELVVINLYVPTALAQNVIEGVPETQDSTADSLRKSAALGTIASDAVEIKTEITKPIGEPTTQERSKNLACNNNNFSSSVIGGFLSNDPFLRTDKTPSNYVAFKPDCLNPAANGECWDQPRYRYYATFNNIKEWRGKICAKSVESANHTHVINYKTTSSQTCPIGGQKYCQIYEGPRVGFQVRGRNQPEKEWTWLKKDEELALYEIPASETKVYNWAWKTSQPSDFRLVVWYAKPLDEFDFMMDK</sequence>
<gene>
    <name evidence="1" type="ORF">IQ276_18160</name>
</gene>
<dbReference type="RefSeq" id="WP_193918552.1">
    <property type="nucleotide sequence ID" value="NZ_JADEXS020000001.1"/>
</dbReference>
<dbReference type="AlphaFoldDB" id="A0A8J6ZYD8"/>
<evidence type="ECO:0000313" key="1">
    <source>
        <dbReference type="EMBL" id="MBE9024274.1"/>
    </source>
</evidence>
<keyword evidence="2" id="KW-1185">Reference proteome</keyword>
<dbReference type="Proteomes" id="UP000622533">
    <property type="component" value="Unassembled WGS sequence"/>
</dbReference>
<evidence type="ECO:0000313" key="2">
    <source>
        <dbReference type="Proteomes" id="UP000622533"/>
    </source>
</evidence>
<comment type="caution">
    <text evidence="1">The sequence shown here is derived from an EMBL/GenBank/DDBJ whole genome shotgun (WGS) entry which is preliminary data.</text>
</comment>
<proteinExistence type="predicted"/>
<reference evidence="1" key="1">
    <citation type="submission" date="2020-10" db="EMBL/GenBank/DDBJ databases">
        <authorList>
            <person name="Castelo-Branco R."/>
            <person name="Eusebio N."/>
            <person name="Adriana R."/>
            <person name="Vieira A."/>
            <person name="Brugerolle De Fraissinette N."/>
            <person name="Rezende De Castro R."/>
            <person name="Schneider M.P."/>
            <person name="Vasconcelos V."/>
            <person name="Leao P.N."/>
        </authorList>
    </citation>
    <scope>NUCLEOTIDE SEQUENCE</scope>
    <source>
        <strain evidence="1">LEGE 12446</strain>
    </source>
</reference>
<dbReference type="EMBL" id="JADEXS010000248">
    <property type="protein sequence ID" value="MBE9024274.1"/>
    <property type="molecule type" value="Genomic_DNA"/>
</dbReference>